<dbReference type="AlphaFoldDB" id="D3DIG4"/>
<reference evidence="1 2" key="1">
    <citation type="journal article" date="2010" name="J. Bacteriol.">
        <title>Complete genome sequence of the thermophilic, obligately chemolithoautotrophic hydrogen-oxidizing bacterium Hydrogenobacter thermophilus TK-6.</title>
        <authorList>
            <person name="Arai H."/>
            <person name="Kanbe H."/>
            <person name="Ishii M."/>
            <person name="Igarashi Y."/>
        </authorList>
    </citation>
    <scope>NUCLEOTIDE SEQUENCE [LARGE SCALE GENOMIC DNA]</scope>
    <source>
        <strain evidence="2">DSM 6534 / IAM 12695 / TK-6 [Tokyo]</strain>
    </source>
</reference>
<organism evidence="1 2">
    <name type="scientific">Hydrogenobacter thermophilus (strain DSM 6534 / IAM 12695 / TK-6)</name>
    <dbReference type="NCBI Taxonomy" id="608538"/>
    <lineage>
        <taxon>Bacteria</taxon>
        <taxon>Pseudomonadati</taxon>
        <taxon>Aquificota</taxon>
        <taxon>Aquificia</taxon>
        <taxon>Aquificales</taxon>
        <taxon>Aquificaceae</taxon>
        <taxon>Hydrogenobacter</taxon>
    </lineage>
</organism>
<dbReference type="KEGG" id="hte:Hydth_1154"/>
<name>D3DIG4_HYDTT</name>
<dbReference type="STRING" id="608538.HTH_1162"/>
<dbReference type="Proteomes" id="UP000002574">
    <property type="component" value="Chromosome"/>
</dbReference>
<evidence type="ECO:0000313" key="1">
    <source>
        <dbReference type="EMBL" id="BAI69616.1"/>
    </source>
</evidence>
<accession>D3DIG4</accession>
<keyword evidence="2" id="KW-1185">Reference proteome</keyword>
<dbReference type="OrthoDB" id="13663at2"/>
<protein>
    <submittedName>
        <fullName evidence="1">Uncharacterized protein</fullName>
    </submittedName>
</protein>
<dbReference type="PANTHER" id="PTHR39961">
    <property type="entry name" value="HYPOTHETICAL CYTOSOLIC PROTEIN"/>
    <property type="match status" value="1"/>
</dbReference>
<dbReference type="KEGG" id="hth:HTH_1162"/>
<proteinExistence type="predicted"/>
<sequence>MPLIKDMEEVKEFIKSTSERTAVYVGCDSRQVREKTVFVTVVVVHIDSCRGAKIFWRTERVKRIRSLRQRLMEEVSRAVFMALEISEVIGNRPFEVHLDINPNPEHNSSVILKEAIGYVLAQGLKPVVKPRSIAATTVADYITGMASLG</sequence>
<dbReference type="eggNOG" id="COG1978">
    <property type="taxonomic scope" value="Bacteria"/>
</dbReference>
<gene>
    <name evidence="1" type="ordered locus">HTH_1162</name>
</gene>
<dbReference type="RefSeq" id="WP_012963796.1">
    <property type="nucleotide sequence ID" value="NC_013799.1"/>
</dbReference>
<dbReference type="InterPro" id="IPR007405">
    <property type="entry name" value="Phage_KVP40_Orf299"/>
</dbReference>
<evidence type="ECO:0000313" key="2">
    <source>
        <dbReference type="Proteomes" id="UP000002574"/>
    </source>
</evidence>
<dbReference type="PANTHER" id="PTHR39961:SF1">
    <property type="entry name" value="DUF458 DOMAIN-CONTAINING PROTEIN"/>
    <property type="match status" value="1"/>
</dbReference>
<dbReference type="Pfam" id="PF04308">
    <property type="entry name" value="RNaseH_like"/>
    <property type="match status" value="1"/>
</dbReference>
<dbReference type="EMBL" id="AP011112">
    <property type="protein sequence ID" value="BAI69616.1"/>
    <property type="molecule type" value="Genomic_DNA"/>
</dbReference>